<evidence type="ECO:0000256" key="1">
    <source>
        <dbReference type="ARBA" id="ARBA00022737"/>
    </source>
</evidence>
<dbReference type="SMART" id="SM00028">
    <property type="entry name" value="TPR"/>
    <property type="match status" value="3"/>
</dbReference>
<dbReference type="GO" id="GO:0016020">
    <property type="term" value="C:membrane"/>
    <property type="evidence" value="ECO:0007669"/>
    <property type="project" value="TreeGrafter"/>
</dbReference>
<feature type="repeat" description="TPR" evidence="3">
    <location>
        <begin position="16"/>
        <end position="49"/>
    </location>
</feature>
<dbReference type="STRING" id="39966.A0A369K9U3"/>
<dbReference type="GO" id="GO:0072380">
    <property type="term" value="C:TRC complex"/>
    <property type="evidence" value="ECO:0007669"/>
    <property type="project" value="TreeGrafter"/>
</dbReference>
<evidence type="ECO:0000313" key="5">
    <source>
        <dbReference type="Proteomes" id="UP000076154"/>
    </source>
</evidence>
<proteinExistence type="predicted"/>
<dbReference type="InterPro" id="IPR011990">
    <property type="entry name" value="TPR-like_helical_dom_sf"/>
</dbReference>
<organism evidence="4 5">
    <name type="scientific">Hypsizygus marmoreus</name>
    <name type="common">White beech mushroom</name>
    <name type="synonym">Agaricus marmoreus</name>
    <dbReference type="NCBI Taxonomy" id="39966"/>
    <lineage>
        <taxon>Eukaryota</taxon>
        <taxon>Fungi</taxon>
        <taxon>Dikarya</taxon>
        <taxon>Basidiomycota</taxon>
        <taxon>Agaricomycotina</taxon>
        <taxon>Agaricomycetes</taxon>
        <taxon>Agaricomycetidae</taxon>
        <taxon>Agaricales</taxon>
        <taxon>Tricholomatineae</taxon>
        <taxon>Lyophyllaceae</taxon>
        <taxon>Hypsizygus</taxon>
    </lineage>
</organism>
<dbReference type="AlphaFoldDB" id="A0A369K9U3"/>
<comment type="caution">
    <text evidence="4">The sequence shown here is derived from an EMBL/GenBank/DDBJ whole genome shotgun (WGS) entry which is preliminary data.</text>
</comment>
<gene>
    <name evidence="4" type="primary">PP5</name>
    <name evidence="4" type="ORF">Hypma_016057</name>
</gene>
<dbReference type="GO" id="GO:0060090">
    <property type="term" value="F:molecular adaptor activity"/>
    <property type="evidence" value="ECO:0007669"/>
    <property type="project" value="TreeGrafter"/>
</dbReference>
<dbReference type="PROSITE" id="PS50005">
    <property type="entry name" value="TPR"/>
    <property type="match status" value="2"/>
</dbReference>
<name>A0A369K9U3_HYPMA</name>
<keyword evidence="5" id="KW-1185">Reference proteome</keyword>
<dbReference type="GO" id="GO:0006620">
    <property type="term" value="P:post-translational protein targeting to endoplasmic reticulum membrane"/>
    <property type="evidence" value="ECO:0007669"/>
    <property type="project" value="TreeGrafter"/>
</dbReference>
<dbReference type="InterPro" id="IPR019734">
    <property type="entry name" value="TPR_rpt"/>
</dbReference>
<dbReference type="Pfam" id="PF13414">
    <property type="entry name" value="TPR_11"/>
    <property type="match status" value="1"/>
</dbReference>
<dbReference type="Gene3D" id="1.25.40.10">
    <property type="entry name" value="Tetratricopeptide repeat domain"/>
    <property type="match status" value="1"/>
</dbReference>
<protein>
    <submittedName>
        <fullName evidence="4">Serine/threonine-protein phosphatase 5</fullName>
    </submittedName>
</protein>
<sequence>MSQPQASTSTCSNANSERLKTLGNALHIKGQYKQAYQKYSEAIKADPKNAILWANRAASALAMKEYLDAVTDAEKATDLDPTYAKAWGRQGTAYHAIGTWNKAIQCFTTALKCLPSDKNLTPQDRVLKTQFQEGLKKAEEYEQRPLPKPVALAPGSVDQASVPWKRALAMESDLIAKQERTSSAWVIMNAYRDFTFGVEAMKKITRMVFNGQEALGGMLGALADISNAILRDKRVFHLDIPDFFDRYRDQILFESDQTHAWETAGPKFVQEDALKRLKSLGWEEVRPALSTTIRAWVMRSFMQSTVTQVSCPEFYRHALEVLEWGSRVWKDVPRDDRGPIFDLTFIRGVRRLYLNAIWEAYSDKSSESTYSLDDIAKVAQEMIDEINANPQILGIQVDPGFISSFYVYPKADAIAILGWCYMRRGMAAQDSDARAQNFVGSAAYYFKAANLLPEDEEYHAYYFKIALEALWWSGAPLKVTLPLCAKIREAIPKMKKIWEHSQMAKKRDRSLGQALAFEAEFRRKVETGEVSESIVARPEEMESPRYESL</sequence>
<feature type="repeat" description="TPR" evidence="3">
    <location>
        <begin position="84"/>
        <end position="117"/>
    </location>
</feature>
<dbReference type="InterPro" id="IPR047150">
    <property type="entry name" value="SGT"/>
</dbReference>
<dbReference type="OrthoDB" id="2423701at2759"/>
<dbReference type="EMBL" id="LUEZ02000010">
    <property type="protein sequence ID" value="RDB28593.1"/>
    <property type="molecule type" value="Genomic_DNA"/>
</dbReference>
<dbReference type="PANTHER" id="PTHR45831:SF4">
    <property type="match status" value="1"/>
</dbReference>
<dbReference type="Proteomes" id="UP000076154">
    <property type="component" value="Unassembled WGS sequence"/>
</dbReference>
<evidence type="ECO:0000256" key="2">
    <source>
        <dbReference type="ARBA" id="ARBA00022803"/>
    </source>
</evidence>
<dbReference type="SUPFAM" id="SSF48452">
    <property type="entry name" value="TPR-like"/>
    <property type="match status" value="1"/>
</dbReference>
<accession>A0A369K9U3</accession>
<evidence type="ECO:0000256" key="3">
    <source>
        <dbReference type="PROSITE-ProRule" id="PRU00339"/>
    </source>
</evidence>
<reference evidence="4" key="1">
    <citation type="submission" date="2018-04" db="EMBL/GenBank/DDBJ databases">
        <title>Whole genome sequencing of Hypsizygus marmoreus.</title>
        <authorList>
            <person name="Choi I.-G."/>
            <person name="Min B."/>
            <person name="Kim J.-G."/>
            <person name="Kim S."/>
            <person name="Oh Y.-L."/>
            <person name="Kong W.-S."/>
            <person name="Park H."/>
            <person name="Jeong J."/>
            <person name="Song E.-S."/>
        </authorList>
    </citation>
    <scope>NUCLEOTIDE SEQUENCE [LARGE SCALE GENOMIC DNA]</scope>
    <source>
        <strain evidence="4">51987-8</strain>
    </source>
</reference>
<keyword evidence="2 3" id="KW-0802">TPR repeat</keyword>
<keyword evidence="1" id="KW-0677">Repeat</keyword>
<dbReference type="PANTHER" id="PTHR45831">
    <property type="entry name" value="LD24721P"/>
    <property type="match status" value="1"/>
</dbReference>
<dbReference type="InParanoid" id="A0A369K9U3"/>
<evidence type="ECO:0000313" key="4">
    <source>
        <dbReference type="EMBL" id="RDB28593.1"/>
    </source>
</evidence>